<protein>
    <recommendedName>
        <fullName evidence="2">Phosphoesterase</fullName>
        <ecNumber evidence="2">3.1.4.-</ecNumber>
    </recommendedName>
</protein>
<feature type="domain" description="Calcineurin-like phosphoesterase" evidence="3">
    <location>
        <begin position="9"/>
        <end position="143"/>
    </location>
</feature>
<dbReference type="InterPro" id="IPR053193">
    <property type="entry name" value="MetalloPDE_YfcE-like"/>
</dbReference>
<comment type="caution">
    <text evidence="4">The sequence shown here is derived from an EMBL/GenBank/DDBJ whole genome shotgun (WGS) entry which is preliminary data.</text>
</comment>
<dbReference type="EC" id="3.1.4.-" evidence="2"/>
<dbReference type="NCBIfam" id="TIGR00040">
    <property type="entry name" value="yfcE"/>
    <property type="match status" value="1"/>
</dbReference>
<dbReference type="InterPro" id="IPR024654">
    <property type="entry name" value="Calcineurin-like_PHP_lpxH"/>
</dbReference>
<dbReference type="RefSeq" id="WP_204673196.1">
    <property type="nucleotide sequence ID" value="NZ_JACJKQ010000015.1"/>
</dbReference>
<dbReference type="InterPro" id="IPR029052">
    <property type="entry name" value="Metallo-depent_PP-like"/>
</dbReference>
<dbReference type="Proteomes" id="UP001529421">
    <property type="component" value="Unassembled WGS sequence"/>
</dbReference>
<reference evidence="5" key="1">
    <citation type="submission" date="2023-06" db="EMBL/GenBank/DDBJ databases">
        <title>Identification and characterization of horizontal gene transfer across gut microbiota members of farm animals based on homology search.</title>
        <authorList>
            <person name="Zeman M."/>
            <person name="Kubasova T."/>
            <person name="Jahodarova E."/>
            <person name="Nykrynova M."/>
            <person name="Rychlik I."/>
        </authorList>
    </citation>
    <scope>NUCLEOTIDE SEQUENCE [LARGE SCALE GENOMIC DNA]</scope>
    <source>
        <strain evidence="5">154_Feed</strain>
    </source>
</reference>
<dbReference type="InterPro" id="IPR000979">
    <property type="entry name" value="Phosphodiesterase_MJ0936/Vps29"/>
</dbReference>
<evidence type="ECO:0000313" key="4">
    <source>
        <dbReference type="EMBL" id="MDM8274645.1"/>
    </source>
</evidence>
<reference evidence="4 5" key="2">
    <citation type="submission" date="2023-06" db="EMBL/GenBank/DDBJ databases">
        <authorList>
            <person name="Zeman M."/>
            <person name="Kubasova T."/>
            <person name="Jahodarova E."/>
            <person name="Nykrynova M."/>
            <person name="Rychlik I."/>
        </authorList>
    </citation>
    <scope>NUCLEOTIDE SEQUENCE [LARGE SCALE GENOMIC DNA]</scope>
    <source>
        <strain evidence="4 5">154_Feed</strain>
    </source>
</reference>
<comment type="cofactor">
    <cofactor evidence="2">
        <name>a divalent metal cation</name>
        <dbReference type="ChEBI" id="CHEBI:60240"/>
    </cofactor>
</comment>
<keyword evidence="2" id="KW-0479">Metal-binding</keyword>
<name>A0ABT7V830_9ACTN</name>
<evidence type="ECO:0000256" key="2">
    <source>
        <dbReference type="RuleBase" id="RU362039"/>
    </source>
</evidence>
<keyword evidence="5" id="KW-1185">Reference proteome</keyword>
<dbReference type="Gene3D" id="3.60.21.10">
    <property type="match status" value="1"/>
</dbReference>
<sequence>MDTSRTKRIDIISDTHGHLTDELLGQLEGADLIVHAGDITSESDWALLCALGPQIKAVLGNNDFYYDYGPEVERLNLFDYEGLSFAVSHYREDLPVGMVDVGICGHTHRARVDELGRCTVVNPGSPSMPRGRRGPTMARMLVRDGKVLSTEIVDL</sequence>
<proteinExistence type="inferred from homology"/>
<dbReference type="PANTHER" id="PTHR43165">
    <property type="entry name" value="METALLOPHOSPHOESTERASE"/>
    <property type="match status" value="1"/>
</dbReference>
<dbReference type="PANTHER" id="PTHR43165:SF1">
    <property type="entry name" value="PHOSPHODIESTERASE MJ0936"/>
    <property type="match status" value="1"/>
</dbReference>
<evidence type="ECO:0000313" key="5">
    <source>
        <dbReference type="Proteomes" id="UP001529421"/>
    </source>
</evidence>
<evidence type="ECO:0000256" key="1">
    <source>
        <dbReference type="ARBA" id="ARBA00008950"/>
    </source>
</evidence>
<dbReference type="SUPFAM" id="SSF56300">
    <property type="entry name" value="Metallo-dependent phosphatases"/>
    <property type="match status" value="1"/>
</dbReference>
<dbReference type="Pfam" id="PF12850">
    <property type="entry name" value="Metallophos_2"/>
    <property type="match status" value="1"/>
</dbReference>
<comment type="similarity">
    <text evidence="1 2">Belongs to the metallophosphoesterase superfamily. YfcE family.</text>
</comment>
<evidence type="ECO:0000259" key="3">
    <source>
        <dbReference type="Pfam" id="PF12850"/>
    </source>
</evidence>
<gene>
    <name evidence="4" type="ORF">QUW28_03925</name>
</gene>
<organism evidence="4 5">
    <name type="scientific">Enorma phocaeensis</name>
    <dbReference type="NCBI Taxonomy" id="1871019"/>
    <lineage>
        <taxon>Bacteria</taxon>
        <taxon>Bacillati</taxon>
        <taxon>Actinomycetota</taxon>
        <taxon>Coriobacteriia</taxon>
        <taxon>Coriobacteriales</taxon>
        <taxon>Coriobacteriaceae</taxon>
        <taxon>Enorma</taxon>
    </lineage>
</organism>
<accession>A0ABT7V830</accession>
<dbReference type="EMBL" id="JAUDDZ010000003">
    <property type="protein sequence ID" value="MDM8274645.1"/>
    <property type="molecule type" value="Genomic_DNA"/>
</dbReference>